<keyword evidence="1" id="KW-0812">Transmembrane</keyword>
<evidence type="ECO:0000313" key="3">
    <source>
        <dbReference type="Proteomes" id="UP000789396"/>
    </source>
</evidence>
<dbReference type="EMBL" id="CAJVPZ010029149">
    <property type="protein sequence ID" value="CAG8733431.1"/>
    <property type="molecule type" value="Genomic_DNA"/>
</dbReference>
<feature type="non-terminal residue" evidence="2">
    <location>
        <position position="1"/>
    </location>
</feature>
<feature type="transmembrane region" description="Helical" evidence="1">
    <location>
        <begin position="20"/>
        <end position="42"/>
    </location>
</feature>
<dbReference type="InterPro" id="IPR052786">
    <property type="entry name" value="Spore_wall_assembly"/>
</dbReference>
<dbReference type="AlphaFoldDB" id="A0A9N9NIE4"/>
<dbReference type="Proteomes" id="UP000789396">
    <property type="component" value="Unassembled WGS sequence"/>
</dbReference>
<keyword evidence="1" id="KW-1133">Transmembrane helix</keyword>
<evidence type="ECO:0000256" key="1">
    <source>
        <dbReference type="SAM" id="Phobius"/>
    </source>
</evidence>
<name>A0A9N9NIE4_9GLOM</name>
<dbReference type="PANTHER" id="PTHR34292:SF2">
    <property type="entry name" value="OUTER SPORE WALL PROTEIN LDS1"/>
    <property type="match status" value="1"/>
</dbReference>
<protein>
    <submittedName>
        <fullName evidence="2">5904_t:CDS:1</fullName>
    </submittedName>
</protein>
<keyword evidence="3" id="KW-1185">Reference proteome</keyword>
<reference evidence="2" key="1">
    <citation type="submission" date="2021-06" db="EMBL/GenBank/DDBJ databases">
        <authorList>
            <person name="Kallberg Y."/>
            <person name="Tangrot J."/>
            <person name="Rosling A."/>
        </authorList>
    </citation>
    <scope>NUCLEOTIDE SEQUENCE</scope>
    <source>
        <strain evidence="2">IN212</strain>
    </source>
</reference>
<keyword evidence="1" id="KW-0472">Membrane</keyword>
<gene>
    <name evidence="2" type="ORF">RFULGI_LOCUS12317</name>
</gene>
<dbReference type="PANTHER" id="PTHR34292">
    <property type="entry name" value="OUTER SPORE WALL PROTEIN LDS1"/>
    <property type="match status" value="1"/>
</dbReference>
<feature type="non-terminal residue" evidence="2">
    <location>
        <position position="95"/>
    </location>
</feature>
<dbReference type="OrthoDB" id="10012223at2759"/>
<accession>A0A9N9NIE4</accession>
<comment type="caution">
    <text evidence="2">The sequence shown here is derived from an EMBL/GenBank/DDBJ whole genome shotgun (WGS) entry which is preliminary data.</text>
</comment>
<proteinExistence type="predicted"/>
<evidence type="ECO:0000313" key="2">
    <source>
        <dbReference type="EMBL" id="CAG8733431.1"/>
    </source>
</evidence>
<sequence>IKEFNVKQSIRFALKKHDDYVMFGMVAVALELVPLANFVFFWTNVVGAALWTADVIIEEQRGASRRLVNSHGLIANVGGAGIPHYAVQRMNNDSY</sequence>
<organism evidence="2 3">
    <name type="scientific">Racocetra fulgida</name>
    <dbReference type="NCBI Taxonomy" id="60492"/>
    <lineage>
        <taxon>Eukaryota</taxon>
        <taxon>Fungi</taxon>
        <taxon>Fungi incertae sedis</taxon>
        <taxon>Mucoromycota</taxon>
        <taxon>Glomeromycotina</taxon>
        <taxon>Glomeromycetes</taxon>
        <taxon>Diversisporales</taxon>
        <taxon>Gigasporaceae</taxon>
        <taxon>Racocetra</taxon>
    </lineage>
</organism>